<dbReference type="PROSITE" id="PS00105">
    <property type="entry name" value="AA_TRANSFER_CLASS_1"/>
    <property type="match status" value="1"/>
</dbReference>
<organism evidence="6 7">
    <name type="scientific">Roseofilum casamattae BLCC-M143</name>
    <dbReference type="NCBI Taxonomy" id="3022442"/>
    <lineage>
        <taxon>Bacteria</taxon>
        <taxon>Bacillati</taxon>
        <taxon>Cyanobacteriota</taxon>
        <taxon>Cyanophyceae</taxon>
        <taxon>Desertifilales</taxon>
        <taxon>Desertifilaceae</taxon>
        <taxon>Roseofilum</taxon>
        <taxon>Roseofilum casamattae</taxon>
    </lineage>
</organism>
<dbReference type="InterPro" id="IPR004838">
    <property type="entry name" value="NHTrfase_class1_PyrdxlP-BS"/>
</dbReference>
<dbReference type="GO" id="GO:0010285">
    <property type="term" value="F:L,L-diaminopimelate aminotransferase activity"/>
    <property type="evidence" value="ECO:0007669"/>
    <property type="project" value="UniProtKB-EC"/>
</dbReference>
<dbReference type="NCBIfam" id="NF005613">
    <property type="entry name" value="PRK07366.1"/>
    <property type="match status" value="1"/>
</dbReference>
<name>A0ABT7BVS9_9CYAN</name>
<dbReference type="RefSeq" id="WP_347179003.1">
    <property type="nucleotide sequence ID" value="NZ_JAQOSQ010000004.1"/>
</dbReference>
<dbReference type="PANTHER" id="PTHR42832:SF2">
    <property type="entry name" value="ASPARTATE TRANSAMINASE"/>
    <property type="match status" value="1"/>
</dbReference>
<comment type="similarity">
    <text evidence="4">Belongs to the class-I pyridoxal-phosphate-dependent aminotransferase family.</text>
</comment>
<keyword evidence="2 4" id="KW-0032">Aminotransferase</keyword>
<dbReference type="EMBL" id="JAQOSQ010000004">
    <property type="protein sequence ID" value="MDJ1182917.1"/>
    <property type="molecule type" value="Genomic_DNA"/>
</dbReference>
<dbReference type="InterPro" id="IPR050881">
    <property type="entry name" value="LL-DAP_aminotransferase"/>
</dbReference>
<accession>A0ABT7BVS9</accession>
<evidence type="ECO:0000313" key="7">
    <source>
        <dbReference type="Proteomes" id="UP001232992"/>
    </source>
</evidence>
<evidence type="ECO:0000256" key="3">
    <source>
        <dbReference type="ARBA" id="ARBA00022679"/>
    </source>
</evidence>
<evidence type="ECO:0000313" key="6">
    <source>
        <dbReference type="EMBL" id="MDJ1182917.1"/>
    </source>
</evidence>
<dbReference type="Gene3D" id="3.90.1150.10">
    <property type="entry name" value="Aspartate Aminotransferase, domain 1"/>
    <property type="match status" value="1"/>
</dbReference>
<dbReference type="InterPro" id="IPR015421">
    <property type="entry name" value="PyrdxlP-dep_Trfase_major"/>
</dbReference>
<protein>
    <recommendedName>
        <fullName evidence="4">Aminotransferase</fullName>
        <ecNumber evidence="4">2.6.1.-</ecNumber>
    </recommendedName>
</protein>
<evidence type="ECO:0000256" key="2">
    <source>
        <dbReference type="ARBA" id="ARBA00022576"/>
    </source>
</evidence>
<dbReference type="Gene3D" id="3.40.640.10">
    <property type="entry name" value="Type I PLP-dependent aspartate aminotransferase-like (Major domain)"/>
    <property type="match status" value="1"/>
</dbReference>
<evidence type="ECO:0000256" key="1">
    <source>
        <dbReference type="ARBA" id="ARBA00001933"/>
    </source>
</evidence>
<comment type="caution">
    <text evidence="6">The sequence shown here is derived from an EMBL/GenBank/DDBJ whole genome shotgun (WGS) entry which is preliminary data.</text>
</comment>
<comment type="cofactor">
    <cofactor evidence="1 4">
        <name>pyridoxal 5'-phosphate</name>
        <dbReference type="ChEBI" id="CHEBI:597326"/>
    </cofactor>
</comment>
<feature type="domain" description="Aminotransferase class I/classII large" evidence="5">
    <location>
        <begin position="32"/>
        <end position="384"/>
    </location>
</feature>
<dbReference type="CDD" id="cd00609">
    <property type="entry name" value="AAT_like"/>
    <property type="match status" value="1"/>
</dbReference>
<dbReference type="PANTHER" id="PTHR42832">
    <property type="entry name" value="AMINO ACID AMINOTRANSFERASE"/>
    <property type="match status" value="1"/>
</dbReference>
<sequence>MRFADRLNFLQNNVFADMDRGKAKARGAGLEVIDLSLGSSDRPTAPHVLDAIARSLPDTSTHGYQLFNSTRPFREACAQWYTDKYGIPVDPETEVLALIGSQEGTAHLPLAILNPGDIAIVLDPGYPSHYAGICFAGGEMYPLSLREDNGFLPDFSDIPASVWERSRMMVLNYPHNPTAATAPLSFFKDAVELCLRHNVILVHDAPYAEFVYDGKPASPSVFQADGEKAISIELFSLSKTYSMGGFRVGYAIGNAEIIRGLRQVKSAIDFNQYQGIFNGAIAALQGSQTHIQETIGQFQQRRDAFIAAMNDIGWAIAPSAATMFVWAKLPKSWEKHSIEFCTQLVETTGVAASPGAGFGSCGEGYVRFALVRDPAILQQAAARIGQFLQR</sequence>
<dbReference type="InterPro" id="IPR015424">
    <property type="entry name" value="PyrdxlP-dep_Trfase"/>
</dbReference>
<gene>
    <name evidence="6" type="ORF">PMH09_06875</name>
</gene>
<dbReference type="Proteomes" id="UP001232992">
    <property type="component" value="Unassembled WGS sequence"/>
</dbReference>
<dbReference type="InterPro" id="IPR004839">
    <property type="entry name" value="Aminotransferase_I/II_large"/>
</dbReference>
<dbReference type="EC" id="2.6.1.-" evidence="4"/>
<keyword evidence="7" id="KW-1185">Reference proteome</keyword>
<reference evidence="6 7" key="1">
    <citation type="submission" date="2023-01" db="EMBL/GenBank/DDBJ databases">
        <title>Novel diversity within Roseofilum (Cyanobacteria; Desertifilaceae) from marine benthic mats with descriptions of four novel species.</title>
        <authorList>
            <person name="Wang Y."/>
            <person name="Berthold D.E."/>
            <person name="Hu J."/>
            <person name="Lefler F.W."/>
            <person name="Laughinghouse H.D. IV."/>
        </authorList>
    </citation>
    <scope>NUCLEOTIDE SEQUENCE [LARGE SCALE GENOMIC DNA]</scope>
    <source>
        <strain evidence="6 7">BLCC-M143</strain>
    </source>
</reference>
<evidence type="ECO:0000259" key="5">
    <source>
        <dbReference type="Pfam" id="PF00155"/>
    </source>
</evidence>
<dbReference type="Pfam" id="PF00155">
    <property type="entry name" value="Aminotran_1_2"/>
    <property type="match status" value="1"/>
</dbReference>
<evidence type="ECO:0000256" key="4">
    <source>
        <dbReference type="RuleBase" id="RU000481"/>
    </source>
</evidence>
<dbReference type="SUPFAM" id="SSF53383">
    <property type="entry name" value="PLP-dependent transferases"/>
    <property type="match status" value="1"/>
</dbReference>
<keyword evidence="3 4" id="KW-0808">Transferase</keyword>
<dbReference type="InterPro" id="IPR015422">
    <property type="entry name" value="PyrdxlP-dep_Trfase_small"/>
</dbReference>
<proteinExistence type="inferred from homology"/>